<organism evidence="13 16">
    <name type="scientific">Cephus cinctus</name>
    <name type="common">Wheat stem sawfly</name>
    <dbReference type="NCBI Taxonomy" id="211228"/>
    <lineage>
        <taxon>Eukaryota</taxon>
        <taxon>Metazoa</taxon>
        <taxon>Ecdysozoa</taxon>
        <taxon>Arthropoda</taxon>
        <taxon>Hexapoda</taxon>
        <taxon>Insecta</taxon>
        <taxon>Pterygota</taxon>
        <taxon>Neoptera</taxon>
        <taxon>Endopterygota</taxon>
        <taxon>Hymenoptera</taxon>
        <taxon>Cephoidea</taxon>
        <taxon>Cephidae</taxon>
        <taxon>Cephus</taxon>
    </lineage>
</organism>
<dbReference type="PANTHER" id="PTHR22808:SF3">
    <property type="entry name" value="5-METHYLCYTOSINE RRNA METHYLTRANSFERASE NSUN4"/>
    <property type="match status" value="1"/>
</dbReference>
<keyword evidence="6 11" id="KW-0694">RNA-binding</keyword>
<feature type="binding site" evidence="11">
    <location>
        <begin position="307"/>
        <end position="313"/>
    </location>
    <ligand>
        <name>S-adenosyl-L-methionine</name>
        <dbReference type="ChEBI" id="CHEBI:59789"/>
    </ligand>
</feature>
<dbReference type="AlphaFoldDB" id="A0AAJ7FKT8"/>
<dbReference type="GeneID" id="107268436"/>
<feature type="active site" description="Nucleophile" evidence="11">
    <location>
        <position position="434"/>
    </location>
</feature>
<dbReference type="GO" id="GO:0005762">
    <property type="term" value="C:mitochondrial large ribosomal subunit"/>
    <property type="evidence" value="ECO:0007669"/>
    <property type="project" value="TreeGrafter"/>
</dbReference>
<comment type="subcellular location">
    <subcellularLocation>
        <location evidence="1">Mitochondrion</location>
    </subcellularLocation>
</comment>
<dbReference type="InterPro" id="IPR023267">
    <property type="entry name" value="RCMT"/>
</dbReference>
<dbReference type="RefSeq" id="XP_015596696.1">
    <property type="nucleotide sequence ID" value="XM_015741210.2"/>
</dbReference>
<dbReference type="KEGG" id="ccin:107268436"/>
<keyword evidence="13" id="KW-1185">Reference proteome</keyword>
<dbReference type="Pfam" id="PF01189">
    <property type="entry name" value="Methyltr_RsmB-F"/>
    <property type="match status" value="1"/>
</dbReference>
<dbReference type="InterPro" id="IPR049560">
    <property type="entry name" value="MeTrfase_RsmB-F_NOP2_cat"/>
</dbReference>
<evidence type="ECO:0000256" key="5">
    <source>
        <dbReference type="ARBA" id="ARBA00022691"/>
    </source>
</evidence>
<evidence type="ECO:0000313" key="20">
    <source>
        <dbReference type="RefSeq" id="XP_024941554.1"/>
    </source>
</evidence>
<dbReference type="Gene3D" id="3.40.50.150">
    <property type="entry name" value="Vaccinia Virus protein VP39"/>
    <property type="match status" value="1"/>
</dbReference>
<evidence type="ECO:0000256" key="2">
    <source>
        <dbReference type="ARBA" id="ARBA00022552"/>
    </source>
</evidence>
<accession>A0AAJ7FKT8</accession>
<evidence type="ECO:0000313" key="14">
    <source>
        <dbReference type="RefSeq" id="XP_015596691.1"/>
    </source>
</evidence>
<feature type="binding site" evidence="11">
    <location>
        <position position="363"/>
    </location>
    <ligand>
        <name>S-adenosyl-L-methionine</name>
        <dbReference type="ChEBI" id="CHEBI:59789"/>
    </ligand>
</feature>
<evidence type="ECO:0000259" key="12">
    <source>
        <dbReference type="PROSITE" id="PS51686"/>
    </source>
</evidence>
<protein>
    <recommendedName>
        <fullName evidence="9">NOL1/NOP2/Sun domain family member 4</fullName>
    </recommendedName>
</protein>
<dbReference type="PROSITE" id="PS51686">
    <property type="entry name" value="SAM_MT_RSMB_NOP"/>
    <property type="match status" value="1"/>
</dbReference>
<keyword evidence="2" id="KW-0698">rRNA processing</keyword>
<evidence type="ECO:0000256" key="8">
    <source>
        <dbReference type="ARBA" id="ARBA00023128"/>
    </source>
</evidence>
<evidence type="ECO:0000256" key="7">
    <source>
        <dbReference type="ARBA" id="ARBA00022946"/>
    </source>
</evidence>
<evidence type="ECO:0000313" key="15">
    <source>
        <dbReference type="RefSeq" id="XP_015596692.1"/>
    </source>
</evidence>
<keyword evidence="5 11" id="KW-0949">S-adenosyl-L-methionine</keyword>
<dbReference type="RefSeq" id="XP_024941554.1">
    <property type="nucleotide sequence ID" value="XM_025085786.1"/>
</dbReference>
<dbReference type="RefSeq" id="XP_015596692.1">
    <property type="nucleotide sequence ID" value="XM_015741206.2"/>
</dbReference>
<dbReference type="Gene3D" id="6.20.240.40">
    <property type="match status" value="2"/>
</dbReference>
<sequence length="509" mass="58036">MMTQLFNKVKVKNVIKIIVRYKAPRDHWSVLKKKKTAKDIALEHFDDFYKSVYGNAWPYIRTALLRKGSKYMAIINNFSDTEKIISDLEASGAFNLKTVYDVHQENIMFRNQHTERPKKKVSTSHEQSNINVASLLMNKNRAEVQSMYPEDYTLSAEPTIIKDEDEASKIDQPIRPMPLQSIESGMENADFDTNRIINPSMGLSSSSLYEYIPATKIKGLEDWVLESDHYKYYQKGADFTVKSEKESTLNFPKHLQIYTYEENNDTRFPHPKRGSTGVYNYYLLDGGSVLPVLALDLQPGDNVLDMCAAPGGKSLAAIQSLMPGVVVLNDIQLSRVNRINNVLDQYISDMGQWEGRLFVTENDARLIQDKDVFNKILVDVPCTTDRLALHEDDNSMFKSTRLKERLNLPQVQTDILTNALKLVAPGGIVVYSTCSLSPIQNDGVVQMALKKSWEETESVMIVKDMSEALNPLRCLYKFGNFGLRYGHIVIPTVKNNWGPIYFCKIQRIR</sequence>
<evidence type="ECO:0000313" key="19">
    <source>
        <dbReference type="RefSeq" id="XP_015596698.1"/>
    </source>
</evidence>
<keyword evidence="4 11" id="KW-0808">Transferase</keyword>
<dbReference type="InterPro" id="IPR001678">
    <property type="entry name" value="MeTrfase_RsmB-F_NOP2_dom"/>
</dbReference>
<evidence type="ECO:0000313" key="13">
    <source>
        <dbReference type="Proteomes" id="UP000694920"/>
    </source>
</evidence>
<evidence type="ECO:0000256" key="3">
    <source>
        <dbReference type="ARBA" id="ARBA00022603"/>
    </source>
</evidence>
<dbReference type="RefSeq" id="XP_015596698.1">
    <property type="nucleotide sequence ID" value="XM_015741212.2"/>
</dbReference>
<feature type="binding site" evidence="11">
    <location>
        <position position="330"/>
    </location>
    <ligand>
        <name>S-adenosyl-L-methionine</name>
        <dbReference type="ChEBI" id="CHEBI:59789"/>
    </ligand>
</feature>
<keyword evidence="8" id="KW-0496">Mitochondrion</keyword>
<evidence type="ECO:0000256" key="6">
    <source>
        <dbReference type="ARBA" id="ARBA00022884"/>
    </source>
</evidence>
<keyword evidence="3 11" id="KW-0489">Methyltransferase</keyword>
<feature type="binding site" evidence="11">
    <location>
        <position position="379"/>
    </location>
    <ligand>
        <name>S-adenosyl-L-methionine</name>
        <dbReference type="ChEBI" id="CHEBI:59789"/>
    </ligand>
</feature>
<comment type="similarity">
    <text evidence="11">Belongs to the class I-like SAM-binding methyltransferase superfamily. RsmB/NOP family.</text>
</comment>
<evidence type="ECO:0000256" key="10">
    <source>
        <dbReference type="ARBA" id="ARBA00049302"/>
    </source>
</evidence>
<dbReference type="InterPro" id="IPR029063">
    <property type="entry name" value="SAM-dependent_MTases_sf"/>
</dbReference>
<comment type="catalytic activity">
    <reaction evidence="10">
        <text>a cytidine in rRNA + S-adenosyl-L-methionine = a 5-methylcytidine in rRNA + S-adenosyl-L-homocysteine + H(+)</text>
        <dbReference type="Rhea" id="RHEA:61484"/>
        <dbReference type="Rhea" id="RHEA-COMP:15836"/>
        <dbReference type="Rhea" id="RHEA-COMP:15837"/>
        <dbReference type="ChEBI" id="CHEBI:15378"/>
        <dbReference type="ChEBI" id="CHEBI:57856"/>
        <dbReference type="ChEBI" id="CHEBI:59789"/>
        <dbReference type="ChEBI" id="CHEBI:74483"/>
        <dbReference type="ChEBI" id="CHEBI:82748"/>
    </reaction>
</comment>
<evidence type="ECO:0000256" key="4">
    <source>
        <dbReference type="ARBA" id="ARBA00022679"/>
    </source>
</evidence>
<evidence type="ECO:0000313" key="16">
    <source>
        <dbReference type="RefSeq" id="XP_015596693.1"/>
    </source>
</evidence>
<dbReference type="GO" id="GO:0031167">
    <property type="term" value="P:rRNA methylation"/>
    <property type="evidence" value="ECO:0007669"/>
    <property type="project" value="TreeGrafter"/>
</dbReference>
<evidence type="ECO:0000256" key="11">
    <source>
        <dbReference type="PROSITE-ProRule" id="PRU01023"/>
    </source>
</evidence>
<dbReference type="RefSeq" id="XP_015596697.1">
    <property type="nucleotide sequence ID" value="XM_015741211.2"/>
</dbReference>
<dbReference type="RefSeq" id="XP_015596693.1">
    <property type="nucleotide sequence ID" value="XM_015741207.2"/>
</dbReference>
<gene>
    <name evidence="14 15 16 17 18 19 20" type="primary">LOC107268436</name>
</gene>
<keyword evidence="7" id="KW-0809">Transit peptide</keyword>
<proteinExistence type="inferred from homology"/>
<dbReference type="Proteomes" id="UP000694920">
    <property type="component" value="Unplaced"/>
</dbReference>
<feature type="domain" description="SAM-dependent MTase RsmB/NOP-type" evidence="12">
    <location>
        <begin position="200"/>
        <end position="508"/>
    </location>
</feature>
<dbReference type="SUPFAM" id="SSF53335">
    <property type="entry name" value="S-adenosyl-L-methionine-dependent methyltransferases"/>
    <property type="match status" value="1"/>
</dbReference>
<dbReference type="FunFam" id="3.40.50.150:FF:000055">
    <property type="entry name" value="5-methylcytosine rRNA methyltransferase NSUN4"/>
    <property type="match status" value="1"/>
</dbReference>
<reference evidence="14 15" key="1">
    <citation type="submission" date="2025-04" db="UniProtKB">
        <authorList>
            <consortium name="RefSeq"/>
        </authorList>
    </citation>
    <scope>IDENTIFICATION</scope>
</reference>
<dbReference type="GO" id="GO:0008173">
    <property type="term" value="F:RNA methyltransferase activity"/>
    <property type="evidence" value="ECO:0007669"/>
    <property type="project" value="InterPro"/>
</dbReference>
<name>A0AAJ7FKT8_CEPCN</name>
<dbReference type="RefSeq" id="XP_015596691.1">
    <property type="nucleotide sequence ID" value="XM_015741205.2"/>
</dbReference>
<evidence type="ECO:0000313" key="17">
    <source>
        <dbReference type="RefSeq" id="XP_015596696.1"/>
    </source>
</evidence>
<evidence type="ECO:0000256" key="1">
    <source>
        <dbReference type="ARBA" id="ARBA00004173"/>
    </source>
</evidence>
<dbReference type="PANTHER" id="PTHR22808">
    <property type="entry name" value="NCL1 YEAST -RELATED NOL1/NOP2/FMU SUN DOMAIN-CONTAINING"/>
    <property type="match status" value="1"/>
</dbReference>
<dbReference type="GO" id="GO:0003723">
    <property type="term" value="F:RNA binding"/>
    <property type="evidence" value="ECO:0007669"/>
    <property type="project" value="UniProtKB-UniRule"/>
</dbReference>
<dbReference type="PRINTS" id="PR02008">
    <property type="entry name" value="RCMTFAMILY"/>
</dbReference>
<evidence type="ECO:0000256" key="9">
    <source>
        <dbReference type="ARBA" id="ARBA00042050"/>
    </source>
</evidence>
<evidence type="ECO:0000313" key="18">
    <source>
        <dbReference type="RefSeq" id="XP_015596697.1"/>
    </source>
</evidence>